<dbReference type="Proteomes" id="UP001431235">
    <property type="component" value="Unassembled WGS sequence"/>
</dbReference>
<dbReference type="Pfam" id="PF07238">
    <property type="entry name" value="PilZ"/>
    <property type="match status" value="1"/>
</dbReference>
<gene>
    <name evidence="2" type="ORF">K5L01_00285</name>
</gene>
<protein>
    <submittedName>
        <fullName evidence="2">PilZ domain-containing protein</fullName>
    </submittedName>
</protein>
<sequence length="115" mass="12691">MNVDTRRMPRLQVSGAVAVTDQMTGRTLGRLGNVSETGLLLLAAEPLTDDALYQLQFAIPDDDGRPQPLDVGVHLLWREPAQAPGHAWVGFRFLTLAPAGRERLRRWIQANLPPA</sequence>
<dbReference type="EMBL" id="JAIKTS010000001">
    <property type="protein sequence ID" value="MCL7713096.1"/>
    <property type="molecule type" value="Genomic_DNA"/>
</dbReference>
<feature type="domain" description="PilZ" evidence="1">
    <location>
        <begin position="5"/>
        <end position="109"/>
    </location>
</feature>
<reference evidence="2 3" key="1">
    <citation type="submission" date="2021-08" db="EMBL/GenBank/DDBJ databases">
        <title>Novel members of of the genus Stenotrophomonas from differernt environment.</title>
        <authorList>
            <person name="Deng Y."/>
        </authorList>
    </citation>
    <scope>NUCLEOTIDE SEQUENCE [LARGE SCALE GENOMIC DNA]</scope>
    <source>
        <strain evidence="2 3">CPCC 101365</strain>
    </source>
</reference>
<organism evidence="2 3">
    <name type="scientific">Stenotrophomonas mori</name>
    <dbReference type="NCBI Taxonomy" id="2871096"/>
    <lineage>
        <taxon>Bacteria</taxon>
        <taxon>Pseudomonadati</taxon>
        <taxon>Pseudomonadota</taxon>
        <taxon>Gammaproteobacteria</taxon>
        <taxon>Lysobacterales</taxon>
        <taxon>Lysobacteraceae</taxon>
        <taxon>Stenotrophomonas</taxon>
    </lineage>
</organism>
<evidence type="ECO:0000259" key="1">
    <source>
        <dbReference type="Pfam" id="PF07238"/>
    </source>
</evidence>
<dbReference type="RefSeq" id="WP_250060866.1">
    <property type="nucleotide sequence ID" value="NZ_JAIKTS010000001.1"/>
</dbReference>
<accession>A0ABT0SCQ8</accession>
<proteinExistence type="predicted"/>
<comment type="caution">
    <text evidence="2">The sequence shown here is derived from an EMBL/GenBank/DDBJ whole genome shotgun (WGS) entry which is preliminary data.</text>
</comment>
<evidence type="ECO:0000313" key="3">
    <source>
        <dbReference type="Proteomes" id="UP001431235"/>
    </source>
</evidence>
<evidence type="ECO:0000313" key="2">
    <source>
        <dbReference type="EMBL" id="MCL7713096.1"/>
    </source>
</evidence>
<keyword evidence="3" id="KW-1185">Reference proteome</keyword>
<dbReference type="SUPFAM" id="SSF141371">
    <property type="entry name" value="PilZ domain-like"/>
    <property type="match status" value="1"/>
</dbReference>
<dbReference type="Gene3D" id="2.40.10.220">
    <property type="entry name" value="predicted glycosyltransferase like domains"/>
    <property type="match status" value="1"/>
</dbReference>
<dbReference type="InterPro" id="IPR009875">
    <property type="entry name" value="PilZ_domain"/>
</dbReference>
<name>A0ABT0SCQ8_9GAMM</name>